<comment type="caution">
    <text evidence="2">The sequence shown here is derived from an EMBL/GenBank/DDBJ whole genome shotgun (WGS) entry which is preliminary data.</text>
</comment>
<evidence type="ECO:0000313" key="2">
    <source>
        <dbReference type="EMBL" id="KAK1419271.1"/>
    </source>
</evidence>
<keyword evidence="3" id="KW-1185">Reference proteome</keyword>
<sequence length="103" mass="11229">MITIQDFRGFLPPTTTTTTTTVFSDQLHHHKPPSSSTTNPPHLPGFTTLPLPKTTSDVSCTTHQSDLDHHALHRKVSDIITSPPAAVAKPGIYNQGGLKLYYP</sequence>
<dbReference type="AlphaFoldDB" id="A0AAD8KDC0"/>
<gene>
    <name evidence="2" type="ORF">QVD17_28435</name>
</gene>
<evidence type="ECO:0000313" key="3">
    <source>
        <dbReference type="Proteomes" id="UP001229421"/>
    </source>
</evidence>
<name>A0AAD8KDC0_TARER</name>
<dbReference type="Proteomes" id="UP001229421">
    <property type="component" value="Unassembled WGS sequence"/>
</dbReference>
<organism evidence="2 3">
    <name type="scientific">Tagetes erecta</name>
    <name type="common">African marigold</name>
    <dbReference type="NCBI Taxonomy" id="13708"/>
    <lineage>
        <taxon>Eukaryota</taxon>
        <taxon>Viridiplantae</taxon>
        <taxon>Streptophyta</taxon>
        <taxon>Embryophyta</taxon>
        <taxon>Tracheophyta</taxon>
        <taxon>Spermatophyta</taxon>
        <taxon>Magnoliopsida</taxon>
        <taxon>eudicotyledons</taxon>
        <taxon>Gunneridae</taxon>
        <taxon>Pentapetalae</taxon>
        <taxon>asterids</taxon>
        <taxon>campanulids</taxon>
        <taxon>Asterales</taxon>
        <taxon>Asteraceae</taxon>
        <taxon>Asteroideae</taxon>
        <taxon>Heliantheae alliance</taxon>
        <taxon>Tageteae</taxon>
        <taxon>Tagetes</taxon>
    </lineage>
</organism>
<dbReference type="EMBL" id="JAUHHV010000007">
    <property type="protein sequence ID" value="KAK1419271.1"/>
    <property type="molecule type" value="Genomic_DNA"/>
</dbReference>
<proteinExistence type="predicted"/>
<protein>
    <submittedName>
        <fullName evidence="2">Uncharacterized protein</fullName>
    </submittedName>
</protein>
<reference evidence="2" key="1">
    <citation type="journal article" date="2023" name="bioRxiv">
        <title>Improved chromosome-level genome assembly for marigold (Tagetes erecta).</title>
        <authorList>
            <person name="Jiang F."/>
            <person name="Yuan L."/>
            <person name="Wang S."/>
            <person name="Wang H."/>
            <person name="Xu D."/>
            <person name="Wang A."/>
            <person name="Fan W."/>
        </authorList>
    </citation>
    <scope>NUCLEOTIDE SEQUENCE</scope>
    <source>
        <strain evidence="2">WSJ</strain>
        <tissue evidence="2">Leaf</tissue>
    </source>
</reference>
<evidence type="ECO:0000256" key="1">
    <source>
        <dbReference type="SAM" id="MobiDB-lite"/>
    </source>
</evidence>
<accession>A0AAD8KDC0</accession>
<feature type="region of interest" description="Disordered" evidence="1">
    <location>
        <begin position="25"/>
        <end position="61"/>
    </location>
</feature>